<evidence type="ECO:0000313" key="1">
    <source>
        <dbReference type="EMBL" id="GMQ30635.1"/>
    </source>
</evidence>
<keyword evidence="2" id="KW-1185">Reference proteome</keyword>
<accession>A0ABQ6PRM6</accession>
<name>A0ABQ6PRM6_9BACT</name>
<proteinExistence type="predicted"/>
<protein>
    <submittedName>
        <fullName evidence="1">Uncharacterized protein</fullName>
    </submittedName>
</protein>
<gene>
    <name evidence="1" type="ORF">Aconfl_32780</name>
</gene>
<reference evidence="1 2" key="1">
    <citation type="submission" date="2023-08" db="EMBL/GenBank/DDBJ databases">
        <title>Draft genome sequence of Algoriphagus confluentis.</title>
        <authorList>
            <person name="Takatani N."/>
            <person name="Hosokawa M."/>
            <person name="Sawabe T."/>
        </authorList>
    </citation>
    <scope>NUCLEOTIDE SEQUENCE [LARGE SCALE GENOMIC DNA]</scope>
    <source>
        <strain evidence="1 2">NBRC 111222</strain>
    </source>
</reference>
<comment type="caution">
    <text evidence="1">The sequence shown here is derived from an EMBL/GenBank/DDBJ whole genome shotgun (WGS) entry which is preliminary data.</text>
</comment>
<dbReference type="Proteomes" id="UP001338309">
    <property type="component" value="Unassembled WGS sequence"/>
</dbReference>
<evidence type="ECO:0000313" key="2">
    <source>
        <dbReference type="Proteomes" id="UP001338309"/>
    </source>
</evidence>
<sequence>MELNKLEISILKRLTVLCPNIVFHIPYLEVVNRDITGVGMFVYLEYSKRIEKSLNLGKKNTSISTNEIIQIKDLKYGLCYEVSISDDKIKYIELVTNGEDWTGNIPDNFSFK</sequence>
<organism evidence="1 2">
    <name type="scientific">Algoriphagus confluentis</name>
    <dbReference type="NCBI Taxonomy" id="1697556"/>
    <lineage>
        <taxon>Bacteria</taxon>
        <taxon>Pseudomonadati</taxon>
        <taxon>Bacteroidota</taxon>
        <taxon>Cytophagia</taxon>
        <taxon>Cytophagales</taxon>
        <taxon>Cyclobacteriaceae</taxon>
        <taxon>Algoriphagus</taxon>
    </lineage>
</organism>
<dbReference type="RefSeq" id="WP_338225346.1">
    <property type="nucleotide sequence ID" value="NZ_BTPD01000011.1"/>
</dbReference>
<dbReference type="EMBL" id="BTPD01000011">
    <property type="protein sequence ID" value="GMQ30635.1"/>
    <property type="molecule type" value="Genomic_DNA"/>
</dbReference>